<protein>
    <submittedName>
        <fullName evidence="1">Uncharacterized protein</fullName>
    </submittedName>
</protein>
<evidence type="ECO:0000313" key="1">
    <source>
        <dbReference type="EMBL" id="CAC5391471.1"/>
    </source>
</evidence>
<evidence type="ECO:0000313" key="2">
    <source>
        <dbReference type="Proteomes" id="UP000507470"/>
    </source>
</evidence>
<dbReference type="Proteomes" id="UP000507470">
    <property type="component" value="Unassembled WGS sequence"/>
</dbReference>
<proteinExistence type="predicted"/>
<name>A0A6J8C7P7_MYTCO</name>
<dbReference type="InterPro" id="IPR011042">
    <property type="entry name" value="6-blade_b-propeller_TolB-like"/>
</dbReference>
<dbReference type="SUPFAM" id="SSF50978">
    <property type="entry name" value="WD40 repeat-like"/>
    <property type="match status" value="1"/>
</dbReference>
<dbReference type="EMBL" id="CACVKT020004772">
    <property type="protein sequence ID" value="CAC5391471.1"/>
    <property type="molecule type" value="Genomic_DNA"/>
</dbReference>
<dbReference type="OrthoDB" id="10363976at2759"/>
<reference evidence="1 2" key="1">
    <citation type="submission" date="2020-06" db="EMBL/GenBank/DDBJ databases">
        <authorList>
            <person name="Li R."/>
            <person name="Bekaert M."/>
        </authorList>
    </citation>
    <scope>NUCLEOTIDE SEQUENCE [LARGE SCALE GENOMIC DNA]</scope>
    <source>
        <strain evidence="2">wild</strain>
    </source>
</reference>
<organism evidence="1 2">
    <name type="scientific">Mytilus coruscus</name>
    <name type="common">Sea mussel</name>
    <dbReference type="NCBI Taxonomy" id="42192"/>
    <lineage>
        <taxon>Eukaryota</taxon>
        <taxon>Metazoa</taxon>
        <taxon>Spiralia</taxon>
        <taxon>Lophotrochozoa</taxon>
        <taxon>Mollusca</taxon>
        <taxon>Bivalvia</taxon>
        <taxon>Autobranchia</taxon>
        <taxon>Pteriomorphia</taxon>
        <taxon>Mytilida</taxon>
        <taxon>Mytiloidea</taxon>
        <taxon>Mytilidae</taxon>
        <taxon>Mytilinae</taxon>
        <taxon>Mytilus</taxon>
    </lineage>
</organism>
<dbReference type="AlphaFoldDB" id="A0A6J8C7P7"/>
<keyword evidence="2" id="KW-1185">Reference proteome</keyword>
<sequence>MAQNVGATCVFEKNLYVVVDKALQKVGIEKIKEEVILETCFKTNTVCTSLNGLDIDCKNKRVLYTSSAYEVVCASLEGEQIFSYKEKDMKIYCVAVFSNGEILIGDKSGSVHVLSKDGKQRRTVVNKCHKVVPICDISLNKSNTRSIICGPDFIEIYDIVSFK</sequence>
<dbReference type="Gene3D" id="2.120.10.30">
    <property type="entry name" value="TolB, C-terminal domain"/>
    <property type="match status" value="1"/>
</dbReference>
<gene>
    <name evidence="1" type="ORF">MCOR_26481</name>
</gene>
<accession>A0A6J8C7P7</accession>
<dbReference type="InterPro" id="IPR036322">
    <property type="entry name" value="WD40_repeat_dom_sf"/>
</dbReference>